<comment type="caution">
    <text evidence="10">Lacks conserved residue(s) required for the propagation of feature annotation.</text>
</comment>
<evidence type="ECO:0000256" key="1">
    <source>
        <dbReference type="ARBA" id="ARBA00004651"/>
    </source>
</evidence>
<keyword evidence="9 10" id="KW-0807">Transducer</keyword>
<feature type="transmembrane region" description="Helical" evidence="10">
    <location>
        <begin position="171"/>
        <end position="204"/>
    </location>
</feature>
<dbReference type="InterPro" id="IPR004117">
    <property type="entry name" value="7tm6_olfct_rcpt"/>
</dbReference>
<feature type="transmembrane region" description="Helical" evidence="10">
    <location>
        <begin position="328"/>
        <end position="349"/>
    </location>
</feature>
<keyword evidence="2" id="KW-1003">Cell membrane</keyword>
<keyword evidence="5 10" id="KW-0552">Olfaction</keyword>
<feature type="transmembrane region" description="Helical" evidence="10">
    <location>
        <begin position="43"/>
        <end position="64"/>
    </location>
</feature>
<comment type="similarity">
    <text evidence="10">Belongs to the insect chemoreceptor superfamily. Heteromeric odorant receptor channel (TC 1.A.69) family.</text>
</comment>
<keyword evidence="12" id="KW-1185">Reference proteome</keyword>
<name>A0AAW1M304_POPJA</name>
<gene>
    <name evidence="11" type="ORF">QE152_g8728</name>
</gene>
<comment type="caution">
    <text evidence="11">The sequence shown here is derived from an EMBL/GenBank/DDBJ whole genome shotgun (WGS) entry which is preliminary data.</text>
</comment>
<dbReference type="GO" id="GO:0004984">
    <property type="term" value="F:olfactory receptor activity"/>
    <property type="evidence" value="ECO:0007669"/>
    <property type="project" value="InterPro"/>
</dbReference>
<dbReference type="Pfam" id="PF02949">
    <property type="entry name" value="7tm_6"/>
    <property type="match status" value="1"/>
</dbReference>
<dbReference type="PANTHER" id="PTHR21137:SF35">
    <property type="entry name" value="ODORANT RECEPTOR 19A-RELATED"/>
    <property type="match status" value="1"/>
</dbReference>
<evidence type="ECO:0000256" key="7">
    <source>
        <dbReference type="ARBA" id="ARBA00023136"/>
    </source>
</evidence>
<comment type="subcellular location">
    <subcellularLocation>
        <location evidence="1 10">Cell membrane</location>
        <topology evidence="1 10">Multi-pass membrane protein</topology>
    </subcellularLocation>
</comment>
<organism evidence="11 12">
    <name type="scientific">Popillia japonica</name>
    <name type="common">Japanese beetle</name>
    <dbReference type="NCBI Taxonomy" id="7064"/>
    <lineage>
        <taxon>Eukaryota</taxon>
        <taxon>Metazoa</taxon>
        <taxon>Ecdysozoa</taxon>
        <taxon>Arthropoda</taxon>
        <taxon>Hexapoda</taxon>
        <taxon>Insecta</taxon>
        <taxon>Pterygota</taxon>
        <taxon>Neoptera</taxon>
        <taxon>Endopterygota</taxon>
        <taxon>Coleoptera</taxon>
        <taxon>Polyphaga</taxon>
        <taxon>Scarabaeiformia</taxon>
        <taxon>Scarabaeidae</taxon>
        <taxon>Rutelinae</taxon>
        <taxon>Popillia</taxon>
    </lineage>
</organism>
<evidence type="ECO:0000256" key="3">
    <source>
        <dbReference type="ARBA" id="ARBA00022606"/>
    </source>
</evidence>
<evidence type="ECO:0000256" key="10">
    <source>
        <dbReference type="RuleBase" id="RU351113"/>
    </source>
</evidence>
<evidence type="ECO:0000256" key="6">
    <source>
        <dbReference type="ARBA" id="ARBA00022989"/>
    </source>
</evidence>
<dbReference type="GO" id="GO:0005549">
    <property type="term" value="F:odorant binding"/>
    <property type="evidence" value="ECO:0007669"/>
    <property type="project" value="InterPro"/>
</dbReference>
<evidence type="ECO:0000313" key="11">
    <source>
        <dbReference type="EMBL" id="KAK9739731.1"/>
    </source>
</evidence>
<keyword evidence="4 10" id="KW-0812">Transmembrane</keyword>
<evidence type="ECO:0000256" key="8">
    <source>
        <dbReference type="ARBA" id="ARBA00023170"/>
    </source>
</evidence>
<sequence>MDNVGTKLTISCIDVILPVERLLRISGIWPTKEVTTLYRLRTAISWALAYILLAMMFAEVVHVIGDIGKVNEIACTLTPITVYCFKMMALAYYRTNFFNILDTLNSGLFNSFNETMDKPLQEIMKVTTKTSRLFQIMTLCVLSFYAIFPILDKKDLPVPFTFNVGGYIRAIYILQICGLSLCAWNLTSIDLLFVNFMGIAAAIIDTLRKNVAGIMPDMKIMDCGNMQNIDMINTLLLSRNTTKSLRKCCMLHRSILNYLNDVETIFSFSMLVHYLTTIVLICSSLLQLTTLSMKIGEACYLSNWYQCDVKVQKTLLMLMMGSQKPLGITAYKFTFISLASFLTIIRWSYSFAALIRTRYILE</sequence>
<feature type="transmembrane region" description="Helical" evidence="10">
    <location>
        <begin position="265"/>
        <end position="286"/>
    </location>
</feature>
<dbReference type="PANTHER" id="PTHR21137">
    <property type="entry name" value="ODORANT RECEPTOR"/>
    <property type="match status" value="1"/>
</dbReference>
<evidence type="ECO:0000313" key="12">
    <source>
        <dbReference type="Proteomes" id="UP001458880"/>
    </source>
</evidence>
<keyword evidence="8 10" id="KW-0675">Receptor</keyword>
<evidence type="ECO:0000256" key="9">
    <source>
        <dbReference type="ARBA" id="ARBA00023224"/>
    </source>
</evidence>
<dbReference type="AlphaFoldDB" id="A0AAW1M304"/>
<dbReference type="GO" id="GO:0005886">
    <property type="term" value="C:plasma membrane"/>
    <property type="evidence" value="ECO:0007669"/>
    <property type="project" value="UniProtKB-SubCell"/>
</dbReference>
<evidence type="ECO:0000256" key="4">
    <source>
        <dbReference type="ARBA" id="ARBA00022692"/>
    </source>
</evidence>
<feature type="transmembrane region" description="Helical" evidence="10">
    <location>
        <begin position="133"/>
        <end position="151"/>
    </location>
</feature>
<evidence type="ECO:0000256" key="2">
    <source>
        <dbReference type="ARBA" id="ARBA00022475"/>
    </source>
</evidence>
<protein>
    <recommendedName>
        <fullName evidence="10">Odorant receptor</fullName>
    </recommendedName>
</protein>
<dbReference type="GO" id="GO:0007165">
    <property type="term" value="P:signal transduction"/>
    <property type="evidence" value="ECO:0007669"/>
    <property type="project" value="UniProtKB-KW"/>
</dbReference>
<accession>A0AAW1M304</accession>
<dbReference type="Proteomes" id="UP001458880">
    <property type="component" value="Unassembled WGS sequence"/>
</dbReference>
<reference evidence="11 12" key="1">
    <citation type="journal article" date="2024" name="BMC Genomics">
        <title>De novo assembly and annotation of Popillia japonica's genome with initial clues to its potential as an invasive pest.</title>
        <authorList>
            <person name="Cucini C."/>
            <person name="Boschi S."/>
            <person name="Funari R."/>
            <person name="Cardaioli E."/>
            <person name="Iannotti N."/>
            <person name="Marturano G."/>
            <person name="Paoli F."/>
            <person name="Bruttini M."/>
            <person name="Carapelli A."/>
            <person name="Frati F."/>
            <person name="Nardi F."/>
        </authorList>
    </citation>
    <scope>NUCLEOTIDE SEQUENCE [LARGE SCALE GENOMIC DNA]</scope>
    <source>
        <strain evidence="11">DMR45628</strain>
    </source>
</reference>
<dbReference type="EMBL" id="JASPKY010000071">
    <property type="protein sequence ID" value="KAK9739731.1"/>
    <property type="molecule type" value="Genomic_DNA"/>
</dbReference>
<evidence type="ECO:0000256" key="5">
    <source>
        <dbReference type="ARBA" id="ARBA00022725"/>
    </source>
</evidence>
<keyword evidence="6 10" id="KW-1133">Transmembrane helix</keyword>
<proteinExistence type="inferred from homology"/>
<keyword evidence="7 10" id="KW-0472">Membrane</keyword>
<keyword evidence="3 10" id="KW-0716">Sensory transduction</keyword>